<evidence type="ECO:0000313" key="1">
    <source>
        <dbReference type="EMBL" id="KKR98674.1"/>
    </source>
</evidence>
<dbReference type="EMBL" id="LCAU01000001">
    <property type="protein sequence ID" value="KKR98674.1"/>
    <property type="molecule type" value="Genomic_DNA"/>
</dbReference>
<dbReference type="Proteomes" id="UP000034746">
    <property type="component" value="Unassembled WGS sequence"/>
</dbReference>
<proteinExistence type="predicted"/>
<sequence length="225" mass="26452">MSHPHQFLLKQFKYAMEHFVPTVPESVQEEAKGLYDRLLANELATEEEVLAALAKVGKGEYPHRHAFWDLTKKAGEVKRIEIILDHLDVSVRSKLEELLETGANLEEIVRSSLFEERFNPEERYQIQDGILDADEHMKDDMVDIIKEHQAEYEKLVSQYEVYMDEIQKQIDILRSLANKDPKWRDEILDKVRTLEAGWSVTERDPELEIVKKEIEYWRGTLGEEE</sequence>
<accession>A0A0G0VCT7</accession>
<protein>
    <submittedName>
        <fullName evidence="1">Uncharacterized protein</fullName>
    </submittedName>
</protein>
<name>A0A0G0VCT7_9BACT</name>
<dbReference type="AlphaFoldDB" id="A0A0G0VCT7"/>
<evidence type="ECO:0000313" key="2">
    <source>
        <dbReference type="Proteomes" id="UP000034746"/>
    </source>
</evidence>
<gene>
    <name evidence="1" type="ORF">UU48_C0001G0029</name>
</gene>
<organism evidence="1 2">
    <name type="scientific">Candidatus Uhrbacteria bacterium GW2011_GWF2_41_16</name>
    <dbReference type="NCBI Taxonomy" id="1618997"/>
    <lineage>
        <taxon>Bacteria</taxon>
        <taxon>Candidatus Uhriibacteriota</taxon>
    </lineage>
</organism>
<comment type="caution">
    <text evidence="1">The sequence shown here is derived from an EMBL/GenBank/DDBJ whole genome shotgun (WGS) entry which is preliminary data.</text>
</comment>
<reference evidence="1 2" key="1">
    <citation type="journal article" date="2015" name="Nature">
        <title>rRNA introns, odd ribosomes, and small enigmatic genomes across a large radiation of phyla.</title>
        <authorList>
            <person name="Brown C.T."/>
            <person name="Hug L.A."/>
            <person name="Thomas B.C."/>
            <person name="Sharon I."/>
            <person name="Castelle C.J."/>
            <person name="Singh A."/>
            <person name="Wilkins M.J."/>
            <person name="Williams K.H."/>
            <person name="Banfield J.F."/>
        </authorList>
    </citation>
    <scope>NUCLEOTIDE SEQUENCE [LARGE SCALE GENOMIC DNA]</scope>
</reference>